<protein>
    <submittedName>
        <fullName evidence="1">Uncharacterized protein</fullName>
    </submittedName>
</protein>
<accession>A0A0A9DJJ9</accession>
<evidence type="ECO:0000313" key="1">
    <source>
        <dbReference type="EMBL" id="JAD86858.1"/>
    </source>
</evidence>
<reference evidence="1" key="1">
    <citation type="submission" date="2014-09" db="EMBL/GenBank/DDBJ databases">
        <authorList>
            <person name="Magalhaes I.L.F."/>
            <person name="Oliveira U."/>
            <person name="Santos F.R."/>
            <person name="Vidigal T.H.D.A."/>
            <person name="Brescovit A.D."/>
            <person name="Santos A.J."/>
        </authorList>
    </citation>
    <scope>NUCLEOTIDE SEQUENCE</scope>
    <source>
        <tissue evidence="1">Shoot tissue taken approximately 20 cm above the soil surface</tissue>
    </source>
</reference>
<proteinExistence type="predicted"/>
<dbReference type="EMBL" id="GBRH01211037">
    <property type="protein sequence ID" value="JAD86858.1"/>
    <property type="molecule type" value="Transcribed_RNA"/>
</dbReference>
<reference evidence="1" key="2">
    <citation type="journal article" date="2015" name="Data Brief">
        <title>Shoot transcriptome of the giant reed, Arundo donax.</title>
        <authorList>
            <person name="Barrero R.A."/>
            <person name="Guerrero F.D."/>
            <person name="Moolhuijzen P."/>
            <person name="Goolsby J.A."/>
            <person name="Tidwell J."/>
            <person name="Bellgard S.E."/>
            <person name="Bellgard M.I."/>
        </authorList>
    </citation>
    <scope>NUCLEOTIDE SEQUENCE</scope>
    <source>
        <tissue evidence="1">Shoot tissue taken approximately 20 cm above the soil surface</tissue>
    </source>
</reference>
<organism evidence="1">
    <name type="scientific">Arundo donax</name>
    <name type="common">Giant reed</name>
    <name type="synonym">Donax arundinaceus</name>
    <dbReference type="NCBI Taxonomy" id="35708"/>
    <lineage>
        <taxon>Eukaryota</taxon>
        <taxon>Viridiplantae</taxon>
        <taxon>Streptophyta</taxon>
        <taxon>Embryophyta</taxon>
        <taxon>Tracheophyta</taxon>
        <taxon>Spermatophyta</taxon>
        <taxon>Magnoliopsida</taxon>
        <taxon>Liliopsida</taxon>
        <taxon>Poales</taxon>
        <taxon>Poaceae</taxon>
        <taxon>PACMAD clade</taxon>
        <taxon>Arundinoideae</taxon>
        <taxon>Arundineae</taxon>
        <taxon>Arundo</taxon>
    </lineage>
</organism>
<name>A0A0A9DJJ9_ARUDO</name>
<sequence>MAAAAAAAHNGATRGRIRLMVAAALAHGGCAQIPGRSDAALSQVARCGRRSGGGGVAARVLRLQGRSFGEVMEQESPILTNGRMQFCTTSVESISACSITGSTISWIFVGNALATKSCRL</sequence>
<dbReference type="AlphaFoldDB" id="A0A0A9DJJ9"/>